<dbReference type="PROSITE" id="PS50929">
    <property type="entry name" value="ABC_TM1F"/>
    <property type="match status" value="1"/>
</dbReference>
<dbReference type="InterPro" id="IPR039421">
    <property type="entry name" value="Type_1_exporter"/>
</dbReference>
<dbReference type="PANTHER" id="PTHR24221:SF248">
    <property type="entry name" value="ABC TRANSPORTER TRANSMEMBRANE REGION"/>
    <property type="match status" value="1"/>
</dbReference>
<evidence type="ECO:0000313" key="11">
    <source>
        <dbReference type="Proteomes" id="UP000183002"/>
    </source>
</evidence>
<feature type="transmembrane region" description="Helical" evidence="7">
    <location>
        <begin position="162"/>
        <end position="181"/>
    </location>
</feature>
<keyword evidence="3" id="KW-0547">Nucleotide-binding</keyword>
<dbReference type="InterPro" id="IPR011527">
    <property type="entry name" value="ABC1_TM_dom"/>
</dbReference>
<comment type="subcellular location">
    <subcellularLocation>
        <location evidence="1">Cell membrane</location>
        <topology evidence="1">Multi-pass membrane protein</topology>
    </subcellularLocation>
</comment>
<evidence type="ECO:0000256" key="2">
    <source>
        <dbReference type="ARBA" id="ARBA00022692"/>
    </source>
</evidence>
<evidence type="ECO:0000259" key="8">
    <source>
        <dbReference type="PROSITE" id="PS50893"/>
    </source>
</evidence>
<keyword evidence="5 7" id="KW-1133">Transmembrane helix</keyword>
<dbReference type="GO" id="GO:0034040">
    <property type="term" value="F:ATPase-coupled lipid transmembrane transporter activity"/>
    <property type="evidence" value="ECO:0007669"/>
    <property type="project" value="TreeGrafter"/>
</dbReference>
<dbReference type="PANTHER" id="PTHR24221">
    <property type="entry name" value="ATP-BINDING CASSETTE SUB-FAMILY B"/>
    <property type="match status" value="1"/>
</dbReference>
<dbReference type="InterPro" id="IPR003439">
    <property type="entry name" value="ABC_transporter-like_ATP-bd"/>
</dbReference>
<accession>A0A1H8AIT7</accession>
<sequence>MTSNDTRQGQAELSAARARGRSLYVTIFVFSFFVNLLMLTGPLYMLQVYDRVLGSRSEETLLALSVLVLVLFVAMGILDHARNRVIARVGARFQDALDQRVFQASVRRLTAVPNDTNALVAQRDLEAVQRYYSSPVHLAFFDIPWTPLFVGAIFVFHPVLGWLAVAGGMALILLTFLNRAVTQTPLNRANATGVHADHLADNLKAEAETVQALGMAQAGFSRWQKARSAALIANITAADLGGIFTVTSRTFRLFLQSAMLGVGAYLVLQGQLSAGAMIAGSILLGRALAPIEVLVGQWALVQRSQEGWGRLAVLLSAQPIEAARTPLPRPKALLEVHQLSVVPPGGTQAVLRMVSFGVQPGQAMGVIGPSGSGKSSLARALIGVWRPAGGHIRLDGATLDQYDADVLGGYIGYLPQRVALFDGTISENIARLGADADPAKIVLAAQRAAAHDMILKLPDGYDTRVSTLGGRLSGGQVQRIGLARALFGDPVLLVLDEPNSNLDNEGSQAVNHAIRATKAAGGAVLIMAHRPAAIQECDVLLVLEDGARRAFGPRDQVLRDMVQNHGEIARKAVPGGVA</sequence>
<reference evidence="10 11" key="1">
    <citation type="submission" date="2016-10" db="EMBL/GenBank/DDBJ databases">
        <authorList>
            <person name="de Groot N.N."/>
        </authorList>
    </citation>
    <scope>NUCLEOTIDE SEQUENCE [LARGE SCALE GENOMIC DNA]</scope>
    <source>
        <strain evidence="10 11">CGMCC 1.10836</strain>
    </source>
</reference>
<evidence type="ECO:0000256" key="3">
    <source>
        <dbReference type="ARBA" id="ARBA00022741"/>
    </source>
</evidence>
<dbReference type="AlphaFoldDB" id="A0A1H8AIT7"/>
<feature type="transmembrane region" description="Helical" evidence="7">
    <location>
        <begin position="60"/>
        <end position="78"/>
    </location>
</feature>
<dbReference type="GO" id="GO:0030256">
    <property type="term" value="C:type I protein secretion system complex"/>
    <property type="evidence" value="ECO:0007669"/>
    <property type="project" value="InterPro"/>
</dbReference>
<organism evidence="10 11">
    <name type="scientific">Pseudorhodobacter antarcticus</name>
    <dbReference type="NCBI Taxonomy" id="1077947"/>
    <lineage>
        <taxon>Bacteria</taxon>
        <taxon>Pseudomonadati</taxon>
        <taxon>Pseudomonadota</taxon>
        <taxon>Alphaproteobacteria</taxon>
        <taxon>Rhodobacterales</taxon>
        <taxon>Paracoccaceae</taxon>
        <taxon>Pseudorhodobacter</taxon>
    </lineage>
</organism>
<dbReference type="SUPFAM" id="SSF90123">
    <property type="entry name" value="ABC transporter transmembrane region"/>
    <property type="match status" value="1"/>
</dbReference>
<dbReference type="Pfam" id="PF00005">
    <property type="entry name" value="ABC_tran"/>
    <property type="match status" value="1"/>
</dbReference>
<dbReference type="GO" id="GO:0016887">
    <property type="term" value="F:ATP hydrolysis activity"/>
    <property type="evidence" value="ECO:0007669"/>
    <property type="project" value="InterPro"/>
</dbReference>
<dbReference type="Pfam" id="PF00664">
    <property type="entry name" value="ABC_membrane"/>
    <property type="match status" value="1"/>
</dbReference>
<evidence type="ECO:0000256" key="7">
    <source>
        <dbReference type="SAM" id="Phobius"/>
    </source>
</evidence>
<protein>
    <submittedName>
        <fullName evidence="10">ATP-binding cassette, subfamily C</fullName>
    </submittedName>
</protein>
<dbReference type="Gene3D" id="1.20.1560.10">
    <property type="entry name" value="ABC transporter type 1, transmembrane domain"/>
    <property type="match status" value="1"/>
</dbReference>
<evidence type="ECO:0000256" key="1">
    <source>
        <dbReference type="ARBA" id="ARBA00004651"/>
    </source>
</evidence>
<evidence type="ECO:0000259" key="9">
    <source>
        <dbReference type="PROSITE" id="PS50929"/>
    </source>
</evidence>
<feature type="transmembrane region" description="Helical" evidence="7">
    <location>
        <begin position="138"/>
        <end position="156"/>
    </location>
</feature>
<dbReference type="EMBL" id="FOCO01000001">
    <property type="protein sequence ID" value="SEM69709.1"/>
    <property type="molecule type" value="Genomic_DNA"/>
</dbReference>
<dbReference type="InterPro" id="IPR003593">
    <property type="entry name" value="AAA+_ATPase"/>
</dbReference>
<dbReference type="InterPro" id="IPR027417">
    <property type="entry name" value="P-loop_NTPase"/>
</dbReference>
<dbReference type="GO" id="GO:0005524">
    <property type="term" value="F:ATP binding"/>
    <property type="evidence" value="ECO:0007669"/>
    <property type="project" value="UniProtKB-KW"/>
</dbReference>
<dbReference type="GO" id="GO:0005886">
    <property type="term" value="C:plasma membrane"/>
    <property type="evidence" value="ECO:0007669"/>
    <property type="project" value="UniProtKB-SubCell"/>
</dbReference>
<keyword evidence="6 7" id="KW-0472">Membrane</keyword>
<dbReference type="InterPro" id="IPR036640">
    <property type="entry name" value="ABC1_TM_sf"/>
</dbReference>
<dbReference type="Gene3D" id="3.40.50.300">
    <property type="entry name" value="P-loop containing nucleotide triphosphate hydrolases"/>
    <property type="match status" value="1"/>
</dbReference>
<evidence type="ECO:0000313" key="10">
    <source>
        <dbReference type="EMBL" id="SEM69709.1"/>
    </source>
</evidence>
<dbReference type="SMART" id="SM00382">
    <property type="entry name" value="AAA"/>
    <property type="match status" value="1"/>
</dbReference>
<evidence type="ECO:0000256" key="4">
    <source>
        <dbReference type="ARBA" id="ARBA00022840"/>
    </source>
</evidence>
<evidence type="ECO:0000256" key="5">
    <source>
        <dbReference type="ARBA" id="ARBA00022989"/>
    </source>
</evidence>
<keyword evidence="4 10" id="KW-0067">ATP-binding</keyword>
<dbReference type="Proteomes" id="UP000183002">
    <property type="component" value="Unassembled WGS sequence"/>
</dbReference>
<proteinExistence type="predicted"/>
<feature type="transmembrane region" description="Helical" evidence="7">
    <location>
        <begin position="21"/>
        <end position="40"/>
    </location>
</feature>
<name>A0A1H8AIT7_9RHOB</name>
<dbReference type="PROSITE" id="PS50893">
    <property type="entry name" value="ABC_TRANSPORTER_2"/>
    <property type="match status" value="1"/>
</dbReference>
<feature type="transmembrane region" description="Helical" evidence="7">
    <location>
        <begin position="250"/>
        <end position="268"/>
    </location>
</feature>
<dbReference type="RefSeq" id="WP_050521394.1">
    <property type="nucleotide sequence ID" value="NZ_FOCO01000001.1"/>
</dbReference>
<feature type="domain" description="ABC transporter" evidence="8">
    <location>
        <begin position="334"/>
        <end position="570"/>
    </location>
</feature>
<keyword evidence="11" id="KW-1185">Reference proteome</keyword>
<gene>
    <name evidence="10" type="ORF">SAMN05216227_1001124</name>
</gene>
<dbReference type="STRING" id="1077947.SAMN05216227_1001124"/>
<dbReference type="SUPFAM" id="SSF52540">
    <property type="entry name" value="P-loop containing nucleoside triphosphate hydrolases"/>
    <property type="match status" value="1"/>
</dbReference>
<dbReference type="InterPro" id="IPR010128">
    <property type="entry name" value="ATPase_T1SS_PrtD-like"/>
</dbReference>
<dbReference type="GO" id="GO:0140359">
    <property type="term" value="F:ABC-type transporter activity"/>
    <property type="evidence" value="ECO:0007669"/>
    <property type="project" value="InterPro"/>
</dbReference>
<dbReference type="NCBIfam" id="TIGR01842">
    <property type="entry name" value="type_I_sec_PrtD"/>
    <property type="match status" value="1"/>
</dbReference>
<keyword evidence="2 7" id="KW-0812">Transmembrane</keyword>
<dbReference type="OrthoDB" id="9808328at2"/>
<evidence type="ECO:0000256" key="6">
    <source>
        <dbReference type="ARBA" id="ARBA00023136"/>
    </source>
</evidence>
<dbReference type="GO" id="GO:0030253">
    <property type="term" value="P:protein secretion by the type I secretion system"/>
    <property type="evidence" value="ECO:0007669"/>
    <property type="project" value="InterPro"/>
</dbReference>
<feature type="domain" description="ABC transmembrane type-1" evidence="9">
    <location>
        <begin position="25"/>
        <end position="303"/>
    </location>
</feature>